<protein>
    <submittedName>
        <fullName evidence="1">Uncharacterized protein</fullName>
    </submittedName>
</protein>
<keyword evidence="2" id="KW-1185">Reference proteome</keyword>
<proteinExistence type="predicted"/>
<organism evidence="1 2">
    <name type="scientific">Entomophthora muscae</name>
    <dbReference type="NCBI Taxonomy" id="34485"/>
    <lineage>
        <taxon>Eukaryota</taxon>
        <taxon>Fungi</taxon>
        <taxon>Fungi incertae sedis</taxon>
        <taxon>Zoopagomycota</taxon>
        <taxon>Entomophthoromycotina</taxon>
        <taxon>Entomophthoromycetes</taxon>
        <taxon>Entomophthorales</taxon>
        <taxon>Entomophthoraceae</taxon>
        <taxon>Entomophthora</taxon>
    </lineage>
</organism>
<comment type="caution">
    <text evidence="1">The sequence shown here is derived from an EMBL/GenBank/DDBJ whole genome shotgun (WGS) entry which is preliminary data.</text>
</comment>
<evidence type="ECO:0000313" key="1">
    <source>
        <dbReference type="EMBL" id="KAJ9051339.1"/>
    </source>
</evidence>
<name>A0ACC2RMM8_9FUNG</name>
<evidence type="ECO:0000313" key="2">
    <source>
        <dbReference type="Proteomes" id="UP001165960"/>
    </source>
</evidence>
<dbReference type="Proteomes" id="UP001165960">
    <property type="component" value="Unassembled WGS sequence"/>
</dbReference>
<sequence length="206" mass="23508">MYQSVFFLLVNGHHVPESPLRWWSPSDINIMTFSSVWLPPMPHKIGNKTGYVKLGKLHEPRFGFMKKSHEGYYWGKAISIPNSVVCPTNSTCTLVQNLPYSTTWKQSSNFSFTFKDVLVLTAPRIHPSFLASKATKLNSTVSLSFLGPKAARMAFYPLYWRTEGLFESIFNARGKIQWTSKPIAIHFPILDKNQYLFGRLSLVKVS</sequence>
<gene>
    <name evidence="1" type="ORF">DSO57_1005341</name>
</gene>
<dbReference type="EMBL" id="QTSX02007114">
    <property type="protein sequence ID" value="KAJ9051339.1"/>
    <property type="molecule type" value="Genomic_DNA"/>
</dbReference>
<reference evidence="1" key="1">
    <citation type="submission" date="2022-04" db="EMBL/GenBank/DDBJ databases">
        <title>Genome of the entomopathogenic fungus Entomophthora muscae.</title>
        <authorList>
            <person name="Elya C."/>
            <person name="Lovett B.R."/>
            <person name="Lee E."/>
            <person name="Macias A.M."/>
            <person name="Hajek A.E."/>
            <person name="De Bivort B.L."/>
            <person name="Kasson M.T."/>
            <person name="De Fine Licht H.H."/>
            <person name="Stajich J.E."/>
        </authorList>
    </citation>
    <scope>NUCLEOTIDE SEQUENCE</scope>
    <source>
        <strain evidence="1">Berkeley</strain>
    </source>
</reference>
<accession>A0ACC2RMM8</accession>